<name>A0A1I9SAM4_9CAUD</name>
<dbReference type="EMBL" id="KX774321">
    <property type="protein sequence ID" value="AOZ63830.1"/>
    <property type="molecule type" value="Genomic_DNA"/>
</dbReference>
<keyword evidence="2" id="KW-1185">Reference proteome</keyword>
<accession>A0A1I9SAM4</accession>
<dbReference type="Proteomes" id="UP000224902">
    <property type="component" value="Segment"/>
</dbReference>
<proteinExistence type="predicted"/>
<gene>
    <name evidence="1" type="ORF">SEA_WEASELS2_252</name>
</gene>
<evidence type="ECO:0000313" key="1">
    <source>
        <dbReference type="EMBL" id="AOZ63830.1"/>
    </source>
</evidence>
<sequence length="86" mass="9652">MTNNLEATIDFCLRTAKTLGYVGANVPNHVSFLSAQQFAEEQGADEIISAEFAWLYATHKQMLIAGMVDVKKSLREAWVEYNQVVK</sequence>
<organism evidence="1 2">
    <name type="scientific">Rhodococcus phage Weasels2</name>
    <dbReference type="NCBI Taxonomy" id="1897437"/>
    <lineage>
        <taxon>Viruses</taxon>
        <taxon>Duplodnaviria</taxon>
        <taxon>Heunggongvirae</taxon>
        <taxon>Uroviricota</taxon>
        <taxon>Caudoviricetes</taxon>
        <taxon>Weaselvirus</taxon>
        <taxon>Weaselvirus weasel</taxon>
    </lineage>
</organism>
<reference evidence="2" key="1">
    <citation type="submission" date="2016-08" db="EMBL/GenBank/DDBJ databases">
        <authorList>
            <person name="Seilhamer J.J."/>
        </authorList>
    </citation>
    <scope>NUCLEOTIDE SEQUENCE [LARGE SCALE GENOMIC DNA]</scope>
</reference>
<evidence type="ECO:0000313" key="2">
    <source>
        <dbReference type="Proteomes" id="UP000224902"/>
    </source>
</evidence>
<protein>
    <submittedName>
        <fullName evidence="1">Uncharacterized protein</fullName>
    </submittedName>
</protein>